<organism evidence="1 2">
    <name type="scientific">Pedobacter heparinus (strain ATCC 13125 / DSM 2366 / CIP 104194 / JCM 7457 / NBRC 12017 / NCIMB 9290 / NRRL B-14731 / HIM 762-3)</name>
    <dbReference type="NCBI Taxonomy" id="485917"/>
    <lineage>
        <taxon>Bacteria</taxon>
        <taxon>Pseudomonadati</taxon>
        <taxon>Bacteroidota</taxon>
        <taxon>Sphingobacteriia</taxon>
        <taxon>Sphingobacteriales</taxon>
        <taxon>Sphingobacteriaceae</taxon>
        <taxon>Pedobacter</taxon>
    </lineage>
</organism>
<reference evidence="1 2" key="1">
    <citation type="journal article" date="2009" name="Stand. Genomic Sci.">
        <title>Complete genome sequence of Pedobacter heparinus type strain (HIM 762-3).</title>
        <authorList>
            <person name="Han C."/>
            <person name="Spring S."/>
            <person name="Lapidus A."/>
            <person name="Del Rio T.G."/>
            <person name="Tice H."/>
            <person name="Copeland A."/>
            <person name="Cheng J.F."/>
            <person name="Lucas S."/>
            <person name="Chen F."/>
            <person name="Nolan M."/>
            <person name="Bruce D."/>
            <person name="Goodwin L."/>
            <person name="Pitluck S."/>
            <person name="Ivanova N."/>
            <person name="Mavromatis K."/>
            <person name="Mikhailova N."/>
            <person name="Pati A."/>
            <person name="Chen A."/>
            <person name="Palaniappan K."/>
            <person name="Land M."/>
            <person name="Hauser L."/>
            <person name="Chang Y.J."/>
            <person name="Jeffries C.C."/>
            <person name="Saunders E."/>
            <person name="Chertkov O."/>
            <person name="Brettin T."/>
            <person name="Goker M."/>
            <person name="Rohde M."/>
            <person name="Bristow J."/>
            <person name="Eisen J.A."/>
            <person name="Markowitz V."/>
            <person name="Hugenholtz P."/>
            <person name="Kyrpides N.C."/>
            <person name="Klenk H.P."/>
            <person name="Detter J.C."/>
        </authorList>
    </citation>
    <scope>NUCLEOTIDE SEQUENCE [LARGE SCALE GENOMIC DNA]</scope>
    <source>
        <strain evidence="2">ATCC 13125 / DSM 2366 / CIP 104194 / JCM 7457 / NBRC 12017 / NCIMB 9290 / NRRL B-14731 / HIM 762-3</strain>
    </source>
</reference>
<proteinExistence type="predicted"/>
<evidence type="ECO:0000313" key="2">
    <source>
        <dbReference type="Proteomes" id="UP000000852"/>
    </source>
</evidence>
<accession>C6XTB2</accession>
<dbReference type="EMBL" id="CP001681">
    <property type="protein sequence ID" value="ACU05690.1"/>
    <property type="molecule type" value="Genomic_DNA"/>
</dbReference>
<dbReference type="KEGG" id="phe:Phep_3499"/>
<evidence type="ECO:0000313" key="1">
    <source>
        <dbReference type="EMBL" id="ACU05690.1"/>
    </source>
</evidence>
<dbReference type="Proteomes" id="UP000000852">
    <property type="component" value="Chromosome"/>
</dbReference>
<name>C6XTB2_PEDHD</name>
<gene>
    <name evidence="1" type="ordered locus">Phep_3499</name>
</gene>
<dbReference type="HOGENOM" id="CLU_2410618_0_0_10"/>
<dbReference type="AlphaFoldDB" id="C6XTB2"/>
<sequence length="92" mass="10724">MFLTLYKQQAMGKYQQEWKKMLQQDEAFEDWKIRTSGGDLLIRVPEETDMEVLKMQFADTISHVAPLVKSPKTTLKFFVGNSAETDFIFTLN</sequence>
<protein>
    <submittedName>
        <fullName evidence="1">Uncharacterized protein</fullName>
    </submittedName>
</protein>
<keyword evidence="2" id="KW-1185">Reference proteome</keyword>